<dbReference type="RefSeq" id="WP_078345913.1">
    <property type="nucleotide sequence ID" value="NZ_MBTF01000001.1"/>
</dbReference>
<protein>
    <recommendedName>
        <fullName evidence="4">DUF1440 domain-containing protein</fullName>
    </recommendedName>
</protein>
<feature type="transmembrane region" description="Helical" evidence="1">
    <location>
        <begin position="61"/>
        <end position="83"/>
    </location>
</feature>
<evidence type="ECO:0008006" key="4">
    <source>
        <dbReference type="Google" id="ProtNLM"/>
    </source>
</evidence>
<dbReference type="EMBL" id="MBTF01000001">
    <property type="protein sequence ID" value="OOQ61736.1"/>
    <property type="molecule type" value="Genomic_DNA"/>
</dbReference>
<evidence type="ECO:0000313" key="2">
    <source>
        <dbReference type="EMBL" id="OOQ61736.1"/>
    </source>
</evidence>
<sequence>MQKNTTAGLWLTGIVATLIAGTLDALAAIYIFAGGHIDAVFRYIAAGLVGRDVASINGGRATLVGIFLHYLITAFFTVVFFVFYGREQVLRKNALPVSFIYGILIWTVMNLLVLPVSKLKIDINQFRLGGALAGIATLIVCVALPIVLARRWYETRTAA</sequence>
<evidence type="ECO:0000313" key="3">
    <source>
        <dbReference type="Proteomes" id="UP000189739"/>
    </source>
</evidence>
<feature type="transmembrane region" description="Helical" evidence="1">
    <location>
        <begin position="128"/>
        <end position="149"/>
    </location>
</feature>
<keyword evidence="1" id="KW-0812">Transmembrane</keyword>
<dbReference type="STRING" id="1792845.BC343_01305"/>
<keyword evidence="3" id="KW-1185">Reference proteome</keyword>
<gene>
    <name evidence="2" type="ORF">BC343_01305</name>
</gene>
<keyword evidence="1" id="KW-1133">Transmembrane helix</keyword>
<dbReference type="AlphaFoldDB" id="A0A1S9PL90"/>
<dbReference type="Proteomes" id="UP000189739">
    <property type="component" value="Unassembled WGS sequence"/>
</dbReference>
<accession>A0A1S9PL90</accession>
<name>A0A1S9PL90_9SPHI</name>
<organism evidence="2 3">
    <name type="scientific">Mucilaginibacter pedocola</name>
    <dbReference type="NCBI Taxonomy" id="1792845"/>
    <lineage>
        <taxon>Bacteria</taxon>
        <taxon>Pseudomonadati</taxon>
        <taxon>Bacteroidota</taxon>
        <taxon>Sphingobacteriia</taxon>
        <taxon>Sphingobacteriales</taxon>
        <taxon>Sphingobacteriaceae</taxon>
        <taxon>Mucilaginibacter</taxon>
    </lineage>
</organism>
<evidence type="ECO:0000256" key="1">
    <source>
        <dbReference type="SAM" id="Phobius"/>
    </source>
</evidence>
<dbReference type="OrthoDB" id="7564746at2"/>
<comment type="caution">
    <text evidence="2">The sequence shown here is derived from an EMBL/GenBank/DDBJ whole genome shotgun (WGS) entry which is preliminary data.</text>
</comment>
<feature type="transmembrane region" description="Helical" evidence="1">
    <location>
        <begin position="95"/>
        <end position="116"/>
    </location>
</feature>
<keyword evidence="1" id="KW-0472">Membrane</keyword>
<reference evidence="2 3" key="1">
    <citation type="submission" date="2016-07" db="EMBL/GenBank/DDBJ databases">
        <title>Genomic analysis of zinc-resistant bacterium Mucilaginibacter pedocola TBZ30.</title>
        <authorList>
            <person name="Huang J."/>
            <person name="Tang J."/>
        </authorList>
    </citation>
    <scope>NUCLEOTIDE SEQUENCE [LARGE SCALE GENOMIC DNA]</scope>
    <source>
        <strain evidence="2 3">TBZ30</strain>
    </source>
</reference>
<feature type="transmembrane region" description="Helical" evidence="1">
    <location>
        <begin position="7"/>
        <end position="33"/>
    </location>
</feature>
<proteinExistence type="predicted"/>